<dbReference type="InterPro" id="IPR023828">
    <property type="entry name" value="Peptidase_S8_Ser-AS"/>
</dbReference>
<dbReference type="PANTHER" id="PTHR43399:SF4">
    <property type="entry name" value="CELL WALL-ASSOCIATED PROTEASE"/>
    <property type="match status" value="1"/>
</dbReference>
<evidence type="ECO:0000256" key="5">
    <source>
        <dbReference type="PIRSR" id="PIRSR615500-1"/>
    </source>
</evidence>
<dbReference type="Gene3D" id="3.40.50.200">
    <property type="entry name" value="Peptidase S8/S53 domain"/>
    <property type="match status" value="1"/>
</dbReference>
<evidence type="ECO:0000256" key="3">
    <source>
        <dbReference type="ARBA" id="ARBA00022801"/>
    </source>
</evidence>
<keyword evidence="4 6" id="KW-0720">Serine protease</keyword>
<dbReference type="InterPro" id="IPR034204">
    <property type="entry name" value="PfSUB1-like_cat_dom"/>
</dbReference>
<dbReference type="PROSITE" id="PS00138">
    <property type="entry name" value="SUBTILASE_SER"/>
    <property type="match status" value="1"/>
</dbReference>
<evidence type="ECO:0000256" key="8">
    <source>
        <dbReference type="SAM" id="SignalP"/>
    </source>
</evidence>
<feature type="chain" id="PRO_5003478918" description="Peptidase S8/S53 domain-containing protein" evidence="8">
    <location>
        <begin position="25"/>
        <end position="424"/>
    </location>
</feature>
<dbReference type="CDD" id="cd07473">
    <property type="entry name" value="Peptidases_S8_Subtilisin_like"/>
    <property type="match status" value="1"/>
</dbReference>
<keyword evidence="2 6" id="KW-0645">Protease</keyword>
<comment type="similarity">
    <text evidence="1 6 7">Belongs to the peptidase S8 family.</text>
</comment>
<dbReference type="EMBL" id="ADLN01000118">
    <property type="protein sequence ID" value="EHI57776.1"/>
    <property type="molecule type" value="Genomic_DNA"/>
</dbReference>
<dbReference type="GO" id="GO:0004252">
    <property type="term" value="F:serine-type endopeptidase activity"/>
    <property type="evidence" value="ECO:0007669"/>
    <property type="project" value="UniProtKB-UniRule"/>
</dbReference>
<feature type="active site" description="Charge relay system" evidence="5 6">
    <location>
        <position position="145"/>
    </location>
</feature>
<organism evidence="10 11">
    <name type="scientific">Hungatella hathewayi WAL-18680</name>
    <dbReference type="NCBI Taxonomy" id="742737"/>
    <lineage>
        <taxon>Bacteria</taxon>
        <taxon>Bacillati</taxon>
        <taxon>Bacillota</taxon>
        <taxon>Clostridia</taxon>
        <taxon>Lachnospirales</taxon>
        <taxon>Lachnospiraceae</taxon>
        <taxon>Hungatella</taxon>
    </lineage>
</organism>
<dbReference type="SUPFAM" id="SSF52743">
    <property type="entry name" value="Subtilisin-like"/>
    <property type="match status" value="1"/>
</dbReference>
<dbReference type="OrthoDB" id="9798386at2"/>
<dbReference type="InterPro" id="IPR015500">
    <property type="entry name" value="Peptidase_S8_subtilisin-rel"/>
</dbReference>
<keyword evidence="3 6" id="KW-0378">Hydrolase</keyword>
<dbReference type="Proteomes" id="UP000005384">
    <property type="component" value="Unassembled WGS sequence"/>
</dbReference>
<dbReference type="GO" id="GO:0006508">
    <property type="term" value="P:proteolysis"/>
    <property type="evidence" value="ECO:0007669"/>
    <property type="project" value="UniProtKB-KW"/>
</dbReference>
<dbReference type="InterPro" id="IPR036852">
    <property type="entry name" value="Peptidase_S8/S53_dom_sf"/>
</dbReference>
<name>G5IL88_9FIRM</name>
<evidence type="ECO:0000313" key="11">
    <source>
        <dbReference type="Proteomes" id="UP000005384"/>
    </source>
</evidence>
<evidence type="ECO:0000256" key="7">
    <source>
        <dbReference type="RuleBase" id="RU003355"/>
    </source>
</evidence>
<comment type="caution">
    <text evidence="10">The sequence shown here is derived from an EMBL/GenBank/DDBJ whole genome shotgun (WGS) entry which is preliminary data.</text>
</comment>
<feature type="active site" description="Charge relay system" evidence="5 6">
    <location>
        <position position="202"/>
    </location>
</feature>
<feature type="signal peptide" evidence="8">
    <location>
        <begin position="1"/>
        <end position="24"/>
    </location>
</feature>
<dbReference type="PROSITE" id="PS00136">
    <property type="entry name" value="SUBTILASE_ASP"/>
    <property type="match status" value="1"/>
</dbReference>
<dbReference type="InterPro" id="IPR023827">
    <property type="entry name" value="Peptidase_S8_Asp-AS"/>
</dbReference>
<reference evidence="10 11" key="1">
    <citation type="submission" date="2011-08" db="EMBL/GenBank/DDBJ databases">
        <title>The Genome Sequence of Clostridium hathewayi WAL-18680.</title>
        <authorList>
            <consortium name="The Broad Institute Genome Sequencing Platform"/>
            <person name="Earl A."/>
            <person name="Ward D."/>
            <person name="Feldgarden M."/>
            <person name="Gevers D."/>
            <person name="Finegold S.M."/>
            <person name="Summanen P.H."/>
            <person name="Molitoris D.R."/>
            <person name="Song M."/>
            <person name="Daigneault M."/>
            <person name="Allen-Vercoe E."/>
            <person name="Young S.K."/>
            <person name="Zeng Q."/>
            <person name="Gargeya S."/>
            <person name="Fitzgerald M."/>
            <person name="Haas B."/>
            <person name="Abouelleil A."/>
            <person name="Alvarado L."/>
            <person name="Arachchi H.M."/>
            <person name="Berlin A."/>
            <person name="Brown A."/>
            <person name="Chapman S.B."/>
            <person name="Chen Z."/>
            <person name="Dunbar C."/>
            <person name="Freedman E."/>
            <person name="Gearin G."/>
            <person name="Gellesch M."/>
            <person name="Goldberg J."/>
            <person name="Griggs A."/>
            <person name="Gujja S."/>
            <person name="Heiman D."/>
            <person name="Howarth C."/>
            <person name="Larson L."/>
            <person name="Lui A."/>
            <person name="MacDonald P.J.P."/>
            <person name="Montmayeur A."/>
            <person name="Murphy C."/>
            <person name="Neiman D."/>
            <person name="Pearson M."/>
            <person name="Priest M."/>
            <person name="Roberts A."/>
            <person name="Saif S."/>
            <person name="Shea T."/>
            <person name="Shenoy N."/>
            <person name="Sisk P."/>
            <person name="Stolte C."/>
            <person name="Sykes S."/>
            <person name="Wortman J."/>
            <person name="Nusbaum C."/>
            <person name="Birren B."/>
        </authorList>
    </citation>
    <scope>NUCLEOTIDE SEQUENCE [LARGE SCALE GENOMIC DNA]</scope>
    <source>
        <strain evidence="10 11">WAL-18680</strain>
    </source>
</reference>
<gene>
    <name evidence="10" type="ORF">HMPREF9473_04266</name>
</gene>
<feature type="domain" description="Peptidase S8/S53" evidence="9">
    <location>
        <begin position="137"/>
        <end position="406"/>
    </location>
</feature>
<dbReference type="InterPro" id="IPR051048">
    <property type="entry name" value="Peptidase_S8/S53_subtilisin"/>
</dbReference>
<evidence type="ECO:0000256" key="6">
    <source>
        <dbReference type="PROSITE-ProRule" id="PRU01240"/>
    </source>
</evidence>
<dbReference type="Pfam" id="PF00082">
    <property type="entry name" value="Peptidase_S8"/>
    <property type="match status" value="1"/>
</dbReference>
<feature type="active site" description="Charge relay system" evidence="5 6">
    <location>
        <position position="366"/>
    </location>
</feature>
<dbReference type="PROSITE" id="PS51892">
    <property type="entry name" value="SUBTILASE"/>
    <property type="match status" value="1"/>
</dbReference>
<accession>G5IL88</accession>
<dbReference type="HOGENOM" id="CLU_011263_15_6_9"/>
<dbReference type="AlphaFoldDB" id="G5IL88"/>
<keyword evidence="8" id="KW-0732">Signal</keyword>
<evidence type="ECO:0000313" key="10">
    <source>
        <dbReference type="EMBL" id="EHI57776.1"/>
    </source>
</evidence>
<dbReference type="InterPro" id="IPR000209">
    <property type="entry name" value="Peptidase_S8/S53_dom"/>
</dbReference>
<evidence type="ECO:0000256" key="2">
    <source>
        <dbReference type="ARBA" id="ARBA00022670"/>
    </source>
</evidence>
<keyword evidence="11" id="KW-1185">Reference proteome</keyword>
<proteinExistence type="inferred from homology"/>
<sequence length="424" mass="44574">MRRRLRTLSIALALSAAVMPLSQAVVSNDTTRSASEPLRTFAMGPGIDNLSLGDAYAIYQWGLKNDGEFRLTQLQEAFQSIGDNIGSTPDKAQSGQVGIPRVIGPGAFESVVTSAVPGVDINILPAWDLYNAAANKRQVIVAVIDTGVDYTHPELSNALWVNPGEIPGDGIDNDGNGYIDDIYGWDFYYNNNRTYVGYEDSHGTHAAGTIAANRGESGIVGITDNNYVKIMSLKALGGYYGSGSVEAVVEAIHYAETMGASICNLSFGTDIYDARLEAAIANSGMLFIIAAGNGDSSGTGYSTDESPIYPASFTSGNIISVANLLFDGNLSSSSNFGPVSVDIAAPGSYILSTVPGNQYGFMTGTSMAAPMVTGVAAMLYSYRPDISLTDVKQIILNSARKVDGLNGKVATGGMLDAYAALSYQ</sequence>
<evidence type="ECO:0000259" key="9">
    <source>
        <dbReference type="Pfam" id="PF00082"/>
    </source>
</evidence>
<dbReference type="RefSeq" id="WP_006782255.1">
    <property type="nucleotide sequence ID" value="NZ_CP040506.1"/>
</dbReference>
<protein>
    <recommendedName>
        <fullName evidence="9">Peptidase S8/S53 domain-containing protein</fullName>
    </recommendedName>
</protein>
<dbReference type="PRINTS" id="PR00723">
    <property type="entry name" value="SUBTILISIN"/>
</dbReference>
<dbReference type="PATRIC" id="fig|742737.3.peg.4248"/>
<dbReference type="PANTHER" id="PTHR43399">
    <property type="entry name" value="SUBTILISIN-RELATED"/>
    <property type="match status" value="1"/>
</dbReference>
<evidence type="ECO:0000256" key="1">
    <source>
        <dbReference type="ARBA" id="ARBA00011073"/>
    </source>
</evidence>
<evidence type="ECO:0000256" key="4">
    <source>
        <dbReference type="ARBA" id="ARBA00022825"/>
    </source>
</evidence>